<dbReference type="Pfam" id="PF03801">
    <property type="entry name" value="Ndc80_HEC"/>
    <property type="match status" value="1"/>
</dbReference>
<evidence type="ECO:0000256" key="11">
    <source>
        <dbReference type="SAM" id="Coils"/>
    </source>
</evidence>
<organism evidence="13 14">
    <name type="scientific">Armadillidium nasatum</name>
    <dbReference type="NCBI Taxonomy" id="96803"/>
    <lineage>
        <taxon>Eukaryota</taxon>
        <taxon>Metazoa</taxon>
        <taxon>Ecdysozoa</taxon>
        <taxon>Arthropoda</taxon>
        <taxon>Crustacea</taxon>
        <taxon>Multicrustacea</taxon>
        <taxon>Malacostraca</taxon>
        <taxon>Eumalacostraca</taxon>
        <taxon>Peracarida</taxon>
        <taxon>Isopoda</taxon>
        <taxon>Oniscidea</taxon>
        <taxon>Crinocheta</taxon>
        <taxon>Armadillidiidae</taxon>
        <taxon>Armadillidium</taxon>
    </lineage>
</organism>
<protein>
    <recommendedName>
        <fullName evidence="10">Kinetochore protein NDC80</fullName>
    </recommendedName>
</protein>
<dbReference type="PANTHER" id="PTHR10643">
    <property type="entry name" value="KINETOCHORE PROTEIN NDC80"/>
    <property type="match status" value="1"/>
</dbReference>
<comment type="subcellular location">
    <subcellularLocation>
        <location evidence="10">Chromosome</location>
        <location evidence="10">Centromere</location>
        <location evidence="10">Kinetochore</location>
    </subcellularLocation>
    <subcellularLocation>
        <location evidence="10">Nucleus</location>
    </subcellularLocation>
</comment>
<comment type="function">
    <text evidence="10">Acts as a component of the essential kinetochore-associated NDC80 complex, which is required for chromosome segregation and spindle checkpoint activity.</text>
</comment>
<evidence type="ECO:0000256" key="9">
    <source>
        <dbReference type="ARBA" id="ARBA00023328"/>
    </source>
</evidence>
<dbReference type="InterPro" id="IPR038273">
    <property type="entry name" value="Ndc80_sf"/>
</dbReference>
<keyword evidence="14" id="KW-1185">Reference proteome</keyword>
<keyword evidence="8 10" id="KW-0131">Cell cycle</keyword>
<evidence type="ECO:0000256" key="1">
    <source>
        <dbReference type="ARBA" id="ARBA00007050"/>
    </source>
</evidence>
<dbReference type="Proteomes" id="UP000326759">
    <property type="component" value="Unassembled WGS sequence"/>
</dbReference>
<evidence type="ECO:0000256" key="8">
    <source>
        <dbReference type="ARBA" id="ARBA00023306"/>
    </source>
</evidence>
<keyword evidence="3 10" id="KW-0132">Cell division</keyword>
<dbReference type="GO" id="GO:0051315">
    <property type="term" value="P:attachment of mitotic spindle microtubules to kinetochore"/>
    <property type="evidence" value="ECO:0007669"/>
    <property type="project" value="UniProtKB-UniRule"/>
</dbReference>
<name>A0A5N5SPY2_9CRUS</name>
<keyword evidence="9 10" id="KW-0137">Centromere</keyword>
<evidence type="ECO:0000256" key="10">
    <source>
        <dbReference type="RuleBase" id="RU368072"/>
    </source>
</evidence>
<dbReference type="PANTHER" id="PTHR10643:SF2">
    <property type="entry name" value="KINETOCHORE PROTEIN NDC80 HOMOLOG"/>
    <property type="match status" value="1"/>
</dbReference>
<evidence type="ECO:0000259" key="12">
    <source>
        <dbReference type="Pfam" id="PF03801"/>
    </source>
</evidence>
<evidence type="ECO:0000256" key="2">
    <source>
        <dbReference type="ARBA" id="ARBA00022454"/>
    </source>
</evidence>
<evidence type="ECO:0000313" key="14">
    <source>
        <dbReference type="Proteomes" id="UP000326759"/>
    </source>
</evidence>
<keyword evidence="6 11" id="KW-0175">Coiled coil</keyword>
<dbReference type="GO" id="GO:0031262">
    <property type="term" value="C:Ndc80 complex"/>
    <property type="evidence" value="ECO:0007669"/>
    <property type="project" value="UniProtKB-UniRule"/>
</dbReference>
<evidence type="ECO:0000256" key="7">
    <source>
        <dbReference type="ARBA" id="ARBA00023242"/>
    </source>
</evidence>
<keyword evidence="4 10" id="KW-0498">Mitosis</keyword>
<feature type="domain" description="Kinetochore protein Ndc80 CH" evidence="12">
    <location>
        <begin position="12"/>
        <end position="112"/>
    </location>
</feature>
<keyword evidence="5 10" id="KW-0995">Kinetochore</keyword>
<feature type="coiled-coil region" evidence="11">
    <location>
        <begin position="192"/>
        <end position="261"/>
    </location>
</feature>
<comment type="subunit">
    <text evidence="10">Component of the NDC80 complex.</text>
</comment>
<evidence type="ECO:0000313" key="13">
    <source>
        <dbReference type="EMBL" id="KAB7496106.1"/>
    </source>
</evidence>
<evidence type="ECO:0000256" key="4">
    <source>
        <dbReference type="ARBA" id="ARBA00022776"/>
    </source>
</evidence>
<dbReference type="GO" id="GO:0051301">
    <property type="term" value="P:cell division"/>
    <property type="evidence" value="ECO:0007669"/>
    <property type="project" value="UniProtKB-UniRule"/>
</dbReference>
<comment type="similarity">
    <text evidence="1 10">Belongs to the NDC80/HEC1 family.</text>
</comment>
<evidence type="ECO:0000256" key="5">
    <source>
        <dbReference type="ARBA" id="ARBA00022838"/>
    </source>
</evidence>
<keyword evidence="2 10" id="KW-0158">Chromosome</keyword>
<dbReference type="AlphaFoldDB" id="A0A5N5SPY2"/>
<dbReference type="GO" id="GO:0005634">
    <property type="term" value="C:nucleus"/>
    <property type="evidence" value="ECO:0007669"/>
    <property type="project" value="UniProtKB-SubCell"/>
</dbReference>
<dbReference type="InterPro" id="IPR005550">
    <property type="entry name" value="Kinetochore_Ndc80"/>
</dbReference>
<dbReference type="InterPro" id="IPR055260">
    <property type="entry name" value="Ndc80_CH"/>
</dbReference>
<evidence type="ECO:0000256" key="3">
    <source>
        <dbReference type="ARBA" id="ARBA00022618"/>
    </source>
</evidence>
<accession>A0A5N5SPY2</accession>
<evidence type="ECO:0000256" key="6">
    <source>
        <dbReference type="ARBA" id="ARBA00023054"/>
    </source>
</evidence>
<sequence>MILHLRLHKLINLVEFLTNNNCPISLNRQMLRSPSRKDFGAIFHFIYQHINPKFTMSQRFEDEIPKILKALKVLKYPVQMPKSSFLNVGSPHTWPSVLAMLGWLIDLINLYEPFEECELFFAKDFEEGMDCNDINEIKTRSLVAFYREGGDDATPHVEIYKEFLGKEENISDEQIEKLNLLLEDIVRKYESMNSVKEQVKIAEKHFEELCNDREKILKFNEEMRTHLHAKDKERSHLAKILEDLQEERAQLIDQIKRLEEKKGIQSYSTAEMNMYKNFRNELAIQVSHLDMEKKTLNEQTWDVEVSIGKLRTKISELVIQYTTLCDKLQLPGCQISMSDLEANLPKWKEEILPVIHQELSREKQEAFDINNALMHVAQEKGKIEESVHTMECEKRKLECKIKRLQDESKHIREEKAEEEAILNTEVEALKDEISRMRMTTTPDIHELEKQFEEKTKELEKSKEKYDDLVKSRKMEMDKTMELIRSGFREREKMVTEFKSNLEAMAKHSLQNAKTILQAIDLDE</sequence>
<gene>
    <name evidence="13" type="primary">ndc80</name>
    <name evidence="13" type="ORF">Anas_09481</name>
</gene>
<dbReference type="Gene3D" id="1.10.418.30">
    <property type="entry name" value="Ncd80 complex, Ncd80 subunit"/>
    <property type="match status" value="1"/>
</dbReference>
<reference evidence="13 14" key="1">
    <citation type="journal article" date="2019" name="PLoS Biol.">
        <title>Sex chromosomes control vertical transmission of feminizing Wolbachia symbionts in an isopod.</title>
        <authorList>
            <person name="Becking T."/>
            <person name="Chebbi M.A."/>
            <person name="Giraud I."/>
            <person name="Moumen B."/>
            <person name="Laverre T."/>
            <person name="Caubet Y."/>
            <person name="Peccoud J."/>
            <person name="Gilbert C."/>
            <person name="Cordaux R."/>
        </authorList>
    </citation>
    <scope>NUCLEOTIDE SEQUENCE [LARGE SCALE GENOMIC DNA]</scope>
    <source>
        <strain evidence="13">ANa2</strain>
        <tissue evidence="13">Whole body excluding digestive tract and cuticle</tissue>
    </source>
</reference>
<comment type="caution">
    <text evidence="13">The sequence shown here is derived from an EMBL/GenBank/DDBJ whole genome shotgun (WGS) entry which is preliminary data.</text>
</comment>
<dbReference type="OrthoDB" id="6381906at2759"/>
<dbReference type="EMBL" id="SEYY01021765">
    <property type="protein sequence ID" value="KAB7496106.1"/>
    <property type="molecule type" value="Genomic_DNA"/>
</dbReference>
<feature type="coiled-coil region" evidence="11">
    <location>
        <begin position="387"/>
        <end position="471"/>
    </location>
</feature>
<proteinExistence type="inferred from homology"/>
<keyword evidence="7 10" id="KW-0539">Nucleus</keyword>